<protein>
    <submittedName>
        <fullName evidence="1">Uncharacterized protein</fullName>
    </submittedName>
</protein>
<proteinExistence type="predicted"/>
<name>X1JXH5_9ZZZZ</name>
<gene>
    <name evidence="1" type="ORF">S06H3_07488</name>
</gene>
<dbReference type="EMBL" id="BARV01003037">
    <property type="protein sequence ID" value="GAH98857.1"/>
    <property type="molecule type" value="Genomic_DNA"/>
</dbReference>
<reference evidence="1" key="1">
    <citation type="journal article" date="2014" name="Front. Microbiol.">
        <title>High frequency of phylogenetically diverse reductive dehalogenase-homologous genes in deep subseafloor sedimentary metagenomes.</title>
        <authorList>
            <person name="Kawai M."/>
            <person name="Futagami T."/>
            <person name="Toyoda A."/>
            <person name="Takaki Y."/>
            <person name="Nishi S."/>
            <person name="Hori S."/>
            <person name="Arai W."/>
            <person name="Tsubouchi T."/>
            <person name="Morono Y."/>
            <person name="Uchiyama I."/>
            <person name="Ito T."/>
            <person name="Fujiyama A."/>
            <person name="Inagaki F."/>
            <person name="Takami H."/>
        </authorList>
    </citation>
    <scope>NUCLEOTIDE SEQUENCE</scope>
    <source>
        <strain evidence="1">Expedition CK06-06</strain>
    </source>
</reference>
<organism evidence="1">
    <name type="scientific">marine sediment metagenome</name>
    <dbReference type="NCBI Taxonomy" id="412755"/>
    <lineage>
        <taxon>unclassified sequences</taxon>
        <taxon>metagenomes</taxon>
        <taxon>ecological metagenomes</taxon>
    </lineage>
</organism>
<evidence type="ECO:0000313" key="1">
    <source>
        <dbReference type="EMBL" id="GAH98857.1"/>
    </source>
</evidence>
<accession>X1JXH5</accession>
<dbReference type="AlphaFoldDB" id="X1JXH5"/>
<comment type="caution">
    <text evidence="1">The sequence shown here is derived from an EMBL/GenBank/DDBJ whole genome shotgun (WGS) entry which is preliminary data.</text>
</comment>
<sequence>MERLAYKNNKRLHDILRRYSPSELKVIRLFLKCGEEYYVMPREEYEKKSDEEAVPIIYRSDIQGENPKIKRGIENLVSYVREKGIPIYVDEDTWRALDFPLAAFPTLSFRQ</sequence>